<feature type="domain" description="ORC5 lid" evidence="6">
    <location>
        <begin position="247"/>
        <end position="287"/>
    </location>
</feature>
<dbReference type="InParanoid" id="J4H0W8"/>
<comment type="subcellular location">
    <subcellularLocation>
        <location evidence="1">Nucleus</location>
    </subcellularLocation>
</comment>
<feature type="compositionally biased region" description="Basic residues" evidence="4">
    <location>
        <begin position="435"/>
        <end position="448"/>
    </location>
</feature>
<dbReference type="GO" id="GO:0006270">
    <property type="term" value="P:DNA replication initiation"/>
    <property type="evidence" value="ECO:0007669"/>
    <property type="project" value="TreeGrafter"/>
</dbReference>
<evidence type="ECO:0000256" key="2">
    <source>
        <dbReference type="ARBA" id="ARBA00022705"/>
    </source>
</evidence>
<dbReference type="GeneID" id="24093985"/>
<dbReference type="OrthoDB" id="365981at2759"/>
<keyword evidence="8" id="KW-1185">Reference proteome</keyword>
<gene>
    <name evidence="7" type="ORF">FIBRA_01086</name>
</gene>
<dbReference type="PANTHER" id="PTHR12705">
    <property type="entry name" value="ORIGIN RECOGNITION COMPLEX SUBUNIT 5"/>
    <property type="match status" value="1"/>
</dbReference>
<dbReference type="GO" id="GO:0005664">
    <property type="term" value="C:nuclear origin of replication recognition complex"/>
    <property type="evidence" value="ECO:0007669"/>
    <property type="project" value="TreeGrafter"/>
</dbReference>
<dbReference type="GO" id="GO:0003688">
    <property type="term" value="F:DNA replication origin binding"/>
    <property type="evidence" value="ECO:0007669"/>
    <property type="project" value="TreeGrafter"/>
</dbReference>
<keyword evidence="3" id="KW-0539">Nucleus</keyword>
<dbReference type="Pfam" id="PF14630">
    <property type="entry name" value="ORC5_C"/>
    <property type="match status" value="1"/>
</dbReference>
<feature type="region of interest" description="Disordered" evidence="4">
    <location>
        <begin position="120"/>
        <end position="139"/>
    </location>
</feature>
<keyword evidence="2" id="KW-0235">DNA replication</keyword>
<dbReference type="PANTHER" id="PTHR12705:SF0">
    <property type="entry name" value="ORIGIN RECOGNITION COMPLEX SUBUNIT 5"/>
    <property type="match status" value="1"/>
</dbReference>
<feature type="compositionally biased region" description="Basic and acidic residues" evidence="4">
    <location>
        <begin position="421"/>
        <end position="434"/>
    </location>
</feature>
<protein>
    <recommendedName>
        <fullName evidence="9">Origin recognition complex subunit 5</fullName>
    </recommendedName>
</protein>
<evidence type="ECO:0000256" key="3">
    <source>
        <dbReference type="ARBA" id="ARBA00023242"/>
    </source>
</evidence>
<evidence type="ECO:0000259" key="5">
    <source>
        <dbReference type="Pfam" id="PF14630"/>
    </source>
</evidence>
<proteinExistence type="predicted"/>
<evidence type="ECO:0000259" key="6">
    <source>
        <dbReference type="Pfam" id="PF21639"/>
    </source>
</evidence>
<dbReference type="InterPro" id="IPR047088">
    <property type="entry name" value="ORC5_C"/>
</dbReference>
<dbReference type="HOGENOM" id="CLU_022443_1_0_1"/>
<reference evidence="7 8" key="1">
    <citation type="journal article" date="2012" name="Appl. Environ. Microbiol.">
        <title>Short-read sequencing for genomic analysis of the brown rot fungus Fibroporia radiculosa.</title>
        <authorList>
            <person name="Tang J.D."/>
            <person name="Perkins A.D."/>
            <person name="Sonstegard T.S."/>
            <person name="Schroeder S.G."/>
            <person name="Burgess S.C."/>
            <person name="Diehl S.V."/>
        </authorList>
    </citation>
    <scope>NUCLEOTIDE SEQUENCE [LARGE SCALE GENOMIC DNA]</scope>
    <source>
        <strain evidence="7 8">TFFH 294</strain>
    </source>
</reference>
<dbReference type="RefSeq" id="XP_012178357.1">
    <property type="nucleotide sequence ID" value="XM_012322967.1"/>
</dbReference>
<accession>J4H0W8</accession>
<feature type="region of interest" description="Disordered" evidence="4">
    <location>
        <begin position="293"/>
        <end position="312"/>
    </location>
</feature>
<evidence type="ECO:0000256" key="1">
    <source>
        <dbReference type="ARBA" id="ARBA00004123"/>
    </source>
</evidence>
<evidence type="ECO:0008006" key="9">
    <source>
        <dbReference type="Google" id="ProtNLM"/>
    </source>
</evidence>
<evidence type="ECO:0000256" key="4">
    <source>
        <dbReference type="SAM" id="MobiDB-lite"/>
    </source>
</evidence>
<sequence length="567" mass="62949">MANNTLGVYETFSSHLTTLLSLCPPHFIYVYDPENPKIASSVIRSVLSQLSEDPSLSLRYASIDAISCFTQRLLFDTVLNSLAGWTPTWEDGCENWSGDGMRYNENIDTFLHGLRAVQSSLQRENRASPDSTRKGKGKVTAEAEPCRLVVMVERAERLRDNLSDLLIPLTRLAELARLDVVTILLSDAPWEDIRPTLGASPEPYYMNAPLISKQATLEMLTSFFPSSNPSCLYIDPDAYNPVLKPLYSHFIATLYSICAPFTRDPYELAYIAASRWPGFVQPVLDAHRQRLRASEARATSNADETGSDSEEEMLVESELEPVLAPPAEDVRIRLIRLFTPSFTAALEALYPRMDNAADWAKAHMPPPNLLAIPPMQVPREFNSTEVTGLQDSSALCVEALPRLAKFVLVAAFLASTNPPKSDLRMFGRGRDERAKRPRRKGGSPRKPKAGSTAGGVKIPQRLLGPTPFTLDRMIAILGVLLEENDVETRPAAPQYSQPGEYTDMEISRVALYAQVMELASMRLLIRTSPADKLDTTPTFKCGISYAVALRVAKDIEIILNDLMWEPA</sequence>
<feature type="region of interest" description="Disordered" evidence="4">
    <location>
        <begin position="421"/>
        <end position="457"/>
    </location>
</feature>
<dbReference type="STRING" id="599839.J4H0W8"/>
<dbReference type="InterPro" id="IPR048866">
    <property type="entry name" value="ORC5_lid"/>
</dbReference>
<dbReference type="InterPro" id="IPR020796">
    <property type="entry name" value="ORC5"/>
</dbReference>
<name>J4H0W8_9APHY</name>
<evidence type="ECO:0000313" key="8">
    <source>
        <dbReference type="Proteomes" id="UP000006352"/>
    </source>
</evidence>
<dbReference type="Pfam" id="PF21639">
    <property type="entry name" value="ORC5_lid"/>
    <property type="match status" value="1"/>
</dbReference>
<organism evidence="7 8">
    <name type="scientific">Fibroporia radiculosa</name>
    <dbReference type="NCBI Taxonomy" id="599839"/>
    <lineage>
        <taxon>Eukaryota</taxon>
        <taxon>Fungi</taxon>
        <taxon>Dikarya</taxon>
        <taxon>Basidiomycota</taxon>
        <taxon>Agaricomycotina</taxon>
        <taxon>Agaricomycetes</taxon>
        <taxon>Polyporales</taxon>
        <taxon>Fibroporiaceae</taxon>
        <taxon>Fibroporia</taxon>
    </lineage>
</organism>
<evidence type="ECO:0000313" key="7">
    <source>
        <dbReference type="EMBL" id="CCL99074.1"/>
    </source>
</evidence>
<dbReference type="EMBL" id="HE796914">
    <property type="protein sequence ID" value="CCL99074.1"/>
    <property type="molecule type" value="Genomic_DNA"/>
</dbReference>
<feature type="domain" description="Origin recognition complex subunit 5 C-terminal" evidence="5">
    <location>
        <begin position="400"/>
        <end position="561"/>
    </location>
</feature>
<dbReference type="Proteomes" id="UP000006352">
    <property type="component" value="Unassembled WGS sequence"/>
</dbReference>
<dbReference type="AlphaFoldDB" id="J4H0W8"/>
<feature type="compositionally biased region" description="Basic and acidic residues" evidence="4">
    <location>
        <begin position="123"/>
        <end position="139"/>
    </location>
</feature>